<evidence type="ECO:0000313" key="3">
    <source>
        <dbReference type="Proteomes" id="UP000324222"/>
    </source>
</evidence>
<dbReference type="EMBL" id="VSRR010001985">
    <property type="protein sequence ID" value="MPC28900.1"/>
    <property type="molecule type" value="Genomic_DNA"/>
</dbReference>
<reference evidence="2 3" key="1">
    <citation type="submission" date="2019-05" db="EMBL/GenBank/DDBJ databases">
        <title>Another draft genome of Portunus trituberculatus and its Hox gene families provides insights of decapod evolution.</title>
        <authorList>
            <person name="Jeong J.-H."/>
            <person name="Song I."/>
            <person name="Kim S."/>
            <person name="Choi T."/>
            <person name="Kim D."/>
            <person name="Ryu S."/>
            <person name="Kim W."/>
        </authorList>
    </citation>
    <scope>NUCLEOTIDE SEQUENCE [LARGE SCALE GENOMIC DNA]</scope>
    <source>
        <tissue evidence="2">Muscle</tissue>
    </source>
</reference>
<keyword evidence="1" id="KW-0472">Membrane</keyword>
<dbReference type="AlphaFoldDB" id="A0A5B7E4J3"/>
<dbReference type="Proteomes" id="UP000324222">
    <property type="component" value="Unassembled WGS sequence"/>
</dbReference>
<feature type="transmembrane region" description="Helical" evidence="1">
    <location>
        <begin position="74"/>
        <end position="95"/>
    </location>
</feature>
<keyword evidence="3" id="KW-1185">Reference proteome</keyword>
<accession>A0A5B7E4J3</accession>
<protein>
    <submittedName>
        <fullName evidence="2">Uncharacterized protein</fullName>
    </submittedName>
</protein>
<sequence>MIQAAPAVGRLCRSQVSVILPGAATSHRHAPFMQLLPVNITLPAPSRPPPGPIDPHLTFLGQQYGSYLRVAATLPSVATLVVLLFTSPGAGLTFLPRHSPVTFFRKHK</sequence>
<proteinExistence type="predicted"/>
<comment type="caution">
    <text evidence="2">The sequence shown here is derived from an EMBL/GenBank/DDBJ whole genome shotgun (WGS) entry which is preliminary data.</text>
</comment>
<name>A0A5B7E4J3_PORTR</name>
<evidence type="ECO:0000256" key="1">
    <source>
        <dbReference type="SAM" id="Phobius"/>
    </source>
</evidence>
<gene>
    <name evidence="2" type="ORF">E2C01_022113</name>
</gene>
<keyword evidence="1" id="KW-0812">Transmembrane</keyword>
<keyword evidence="1" id="KW-1133">Transmembrane helix</keyword>
<organism evidence="2 3">
    <name type="scientific">Portunus trituberculatus</name>
    <name type="common">Swimming crab</name>
    <name type="synonym">Neptunus trituberculatus</name>
    <dbReference type="NCBI Taxonomy" id="210409"/>
    <lineage>
        <taxon>Eukaryota</taxon>
        <taxon>Metazoa</taxon>
        <taxon>Ecdysozoa</taxon>
        <taxon>Arthropoda</taxon>
        <taxon>Crustacea</taxon>
        <taxon>Multicrustacea</taxon>
        <taxon>Malacostraca</taxon>
        <taxon>Eumalacostraca</taxon>
        <taxon>Eucarida</taxon>
        <taxon>Decapoda</taxon>
        <taxon>Pleocyemata</taxon>
        <taxon>Brachyura</taxon>
        <taxon>Eubrachyura</taxon>
        <taxon>Portunoidea</taxon>
        <taxon>Portunidae</taxon>
        <taxon>Portuninae</taxon>
        <taxon>Portunus</taxon>
    </lineage>
</organism>
<evidence type="ECO:0000313" key="2">
    <source>
        <dbReference type="EMBL" id="MPC28900.1"/>
    </source>
</evidence>